<dbReference type="PANTHER" id="PTHR43157">
    <property type="entry name" value="PHOSPHATIDYLINOSITOL-GLYCAN BIOSYNTHESIS CLASS F PROTEIN-RELATED"/>
    <property type="match status" value="1"/>
</dbReference>
<keyword evidence="1" id="KW-0560">Oxidoreductase</keyword>
<reference evidence="2 3" key="1">
    <citation type="submission" date="2018-08" db="EMBL/GenBank/DDBJ databases">
        <title>Genomic Encyclopedia of Archaeal and Bacterial Type Strains, Phase II (KMG-II): from individual species to whole genera.</title>
        <authorList>
            <person name="Goeker M."/>
        </authorList>
    </citation>
    <scope>NUCLEOTIDE SEQUENCE [LARGE SCALE GENOMIC DNA]</scope>
    <source>
        <strain evidence="2 3">DSM 15986</strain>
    </source>
</reference>
<comment type="caution">
    <text evidence="2">The sequence shown here is derived from an EMBL/GenBank/DDBJ whole genome shotgun (WGS) entry which is preliminary data.</text>
</comment>
<evidence type="ECO:0000256" key="1">
    <source>
        <dbReference type="ARBA" id="ARBA00023002"/>
    </source>
</evidence>
<dbReference type="RefSeq" id="WP_086540745.1">
    <property type="nucleotide sequence ID" value="NZ_MSSW01000011.1"/>
</dbReference>
<protein>
    <submittedName>
        <fullName evidence="2">NAD(P)-dependent dehydrogenase (Short-subunit alcohol dehydrogenase family)</fullName>
    </submittedName>
</protein>
<dbReference type="EMBL" id="QUNF01000001">
    <property type="protein sequence ID" value="REG94463.1"/>
    <property type="molecule type" value="Genomic_DNA"/>
</dbReference>
<dbReference type="Gene3D" id="3.40.50.720">
    <property type="entry name" value="NAD(P)-binding Rossmann-like Domain"/>
    <property type="match status" value="1"/>
</dbReference>
<keyword evidence="3" id="KW-1185">Reference proteome</keyword>
<dbReference type="Proteomes" id="UP000256405">
    <property type="component" value="Unassembled WGS sequence"/>
</dbReference>
<dbReference type="OrthoDB" id="597510at2"/>
<dbReference type="InterPro" id="IPR036291">
    <property type="entry name" value="NAD(P)-bd_dom_sf"/>
</dbReference>
<dbReference type="PRINTS" id="PR00081">
    <property type="entry name" value="GDHRDH"/>
</dbReference>
<accession>A0A3E0E9P3</accession>
<dbReference type="PANTHER" id="PTHR43157:SF31">
    <property type="entry name" value="PHOSPHATIDYLINOSITOL-GLYCAN BIOSYNTHESIS CLASS F PROTEIN"/>
    <property type="match status" value="1"/>
</dbReference>
<dbReference type="AlphaFoldDB" id="A0A3E0E9P3"/>
<dbReference type="InterPro" id="IPR002347">
    <property type="entry name" value="SDR_fam"/>
</dbReference>
<dbReference type="SUPFAM" id="SSF51735">
    <property type="entry name" value="NAD(P)-binding Rossmann-fold domains"/>
    <property type="match status" value="1"/>
</dbReference>
<dbReference type="NCBIfam" id="NF004846">
    <property type="entry name" value="PRK06197.1"/>
    <property type="match status" value="1"/>
</dbReference>
<name>A0A3E0E9P3_9BACT</name>
<gene>
    <name evidence="2" type="ORF">C8N25_101290</name>
</gene>
<evidence type="ECO:0000313" key="2">
    <source>
        <dbReference type="EMBL" id="REG94463.1"/>
    </source>
</evidence>
<dbReference type="CDD" id="cd05327">
    <property type="entry name" value="retinol-DH_like_SDR_c_like"/>
    <property type="match status" value="1"/>
</dbReference>
<dbReference type="GO" id="GO:0016491">
    <property type="term" value="F:oxidoreductase activity"/>
    <property type="evidence" value="ECO:0007669"/>
    <property type="project" value="UniProtKB-KW"/>
</dbReference>
<organism evidence="2 3">
    <name type="scientific">Algoriphagus antarcticus</name>
    <dbReference type="NCBI Taxonomy" id="238540"/>
    <lineage>
        <taxon>Bacteria</taxon>
        <taxon>Pseudomonadati</taxon>
        <taxon>Bacteroidota</taxon>
        <taxon>Cytophagia</taxon>
        <taxon>Cytophagales</taxon>
        <taxon>Cyclobacteriaceae</taxon>
        <taxon>Algoriphagus</taxon>
    </lineage>
</organism>
<sequence>MSTFKLSSMPSQQGKVAVVTGANIGLGYETALGLAKKGSKVILACRDFEKAEKAMQKILKSVPKAVLEIILVDLKNLDSVHGFAEEFLVKYNRLDFLILNAGIMATPFSKTKDGFESQMAVNYFSHFLLTNLLFPVIKKTKNARIVSLSSIAHKNGKIDFENLNSQKSYSKWGAYGQSKLACLMFAFEFQRRIDHEKLEIKSLAAHPGMSSTNLGQHLPKIAQFFFGPISSLIGHDGKAGAKPTLMAALEPSLDGGEYIGPNGFMEAKGDPGRVKSSDRSQDISVAQRLWTVSENLTGKEFDLK</sequence>
<dbReference type="Pfam" id="PF00106">
    <property type="entry name" value="adh_short"/>
    <property type="match status" value="1"/>
</dbReference>
<evidence type="ECO:0000313" key="3">
    <source>
        <dbReference type="Proteomes" id="UP000256405"/>
    </source>
</evidence>
<proteinExistence type="predicted"/>